<dbReference type="Proteomes" id="UP001195483">
    <property type="component" value="Unassembled WGS sequence"/>
</dbReference>
<reference evidence="1" key="2">
    <citation type="journal article" date="2021" name="Genome Biol. Evol.">
        <title>Developing a high-quality reference genome for a parasitic bivalve with doubly uniparental inheritance (Bivalvia: Unionida).</title>
        <authorList>
            <person name="Smith C.H."/>
        </authorList>
    </citation>
    <scope>NUCLEOTIDE SEQUENCE</scope>
    <source>
        <strain evidence="1">CHS0354</strain>
        <tissue evidence="1">Mantle</tissue>
    </source>
</reference>
<evidence type="ECO:0000313" key="2">
    <source>
        <dbReference type="Proteomes" id="UP001195483"/>
    </source>
</evidence>
<name>A0AAE0VSY5_9BIVA</name>
<protein>
    <submittedName>
        <fullName evidence="1">Uncharacterized protein</fullName>
    </submittedName>
</protein>
<evidence type="ECO:0000313" key="1">
    <source>
        <dbReference type="EMBL" id="KAK3589453.1"/>
    </source>
</evidence>
<reference evidence="1" key="3">
    <citation type="submission" date="2023-05" db="EMBL/GenBank/DDBJ databases">
        <authorList>
            <person name="Smith C.H."/>
        </authorList>
    </citation>
    <scope>NUCLEOTIDE SEQUENCE</scope>
    <source>
        <strain evidence="1">CHS0354</strain>
        <tissue evidence="1">Mantle</tissue>
    </source>
</reference>
<organism evidence="1 2">
    <name type="scientific">Potamilus streckersoni</name>
    <dbReference type="NCBI Taxonomy" id="2493646"/>
    <lineage>
        <taxon>Eukaryota</taxon>
        <taxon>Metazoa</taxon>
        <taxon>Spiralia</taxon>
        <taxon>Lophotrochozoa</taxon>
        <taxon>Mollusca</taxon>
        <taxon>Bivalvia</taxon>
        <taxon>Autobranchia</taxon>
        <taxon>Heteroconchia</taxon>
        <taxon>Palaeoheterodonta</taxon>
        <taxon>Unionida</taxon>
        <taxon>Unionoidea</taxon>
        <taxon>Unionidae</taxon>
        <taxon>Ambleminae</taxon>
        <taxon>Lampsilini</taxon>
        <taxon>Potamilus</taxon>
    </lineage>
</organism>
<dbReference type="AlphaFoldDB" id="A0AAE0VSY5"/>
<gene>
    <name evidence="1" type="ORF">CHS0354_020791</name>
</gene>
<comment type="caution">
    <text evidence="1">The sequence shown here is derived from an EMBL/GenBank/DDBJ whole genome shotgun (WGS) entry which is preliminary data.</text>
</comment>
<reference evidence="1" key="1">
    <citation type="journal article" date="2021" name="Genome Biol. Evol.">
        <title>A High-Quality Reference Genome for a Parasitic Bivalve with Doubly Uniparental Inheritance (Bivalvia: Unionida).</title>
        <authorList>
            <person name="Smith C.H."/>
        </authorList>
    </citation>
    <scope>NUCLEOTIDE SEQUENCE</scope>
    <source>
        <strain evidence="1">CHS0354</strain>
    </source>
</reference>
<sequence>MATGTKHTLPWVPVAIKVILAFASPQMHYTKFLSQAHMHRDSDYFMITFHQSASGLSHDVAFIKGCCLQHSFATICTNRMHYFNHSQTHRSMLPRPTIALCMCLSACTPKHHRNLMKNVKTCEGTLCLLPMLRFNNNLPRNCKYAVKCSECDSGEHAPVRYPNTHESNTPNVYIRAIRKDWEENKRMPPRRRSRWKIVF</sequence>
<proteinExistence type="predicted"/>
<dbReference type="EMBL" id="JAEAOA010001266">
    <property type="protein sequence ID" value="KAK3589453.1"/>
    <property type="molecule type" value="Genomic_DNA"/>
</dbReference>
<accession>A0AAE0VSY5</accession>
<keyword evidence="2" id="KW-1185">Reference proteome</keyword>